<dbReference type="Proteomes" id="UP000322644">
    <property type="component" value="Chromosome"/>
</dbReference>
<sequence>MKPHILMQRTLEPLQEYLNKKGLVELIINKPGEIILEFRDGFKYIQDKSLTIEYLEGFAQQLATSVNQKFGEYHPILSCTLPIYHYRTHIVGKSAVDSGFCMAIRVASADKYPLSTYFNEEEIKIFENAIATKKNILIAGGTSSGKTTFLNSVLPLINDEERILTIEDAKELSLTQPNTVRLLKSKMGTDVAKTTYADLINSAVRLRPDRIILGELDIENTFPFLRVLNTGHGGSMATLHADSVDKSIEALIMNITLAGAGGNETMLEKYITSSIDIVVHLKRIDRRTYKATLKELK</sequence>
<dbReference type="Gene3D" id="3.30.450.90">
    <property type="match status" value="1"/>
</dbReference>
<gene>
    <name evidence="3" type="ORF">APORC_1317</name>
</gene>
<organism evidence="3 4">
    <name type="scientific">Arcobacter porcinus</name>
    <dbReference type="NCBI Taxonomy" id="1935204"/>
    <lineage>
        <taxon>Bacteria</taxon>
        <taxon>Pseudomonadati</taxon>
        <taxon>Campylobacterota</taxon>
        <taxon>Epsilonproteobacteria</taxon>
        <taxon>Campylobacterales</taxon>
        <taxon>Arcobacteraceae</taxon>
        <taxon>Arcobacter</taxon>
    </lineage>
</organism>
<dbReference type="EMBL" id="CP036246">
    <property type="protein sequence ID" value="QEP40909.1"/>
    <property type="molecule type" value="Genomic_DNA"/>
</dbReference>
<dbReference type="SUPFAM" id="SSF52540">
    <property type="entry name" value="P-loop containing nucleoside triphosphate hydrolases"/>
    <property type="match status" value="1"/>
</dbReference>
<dbReference type="Gene3D" id="3.40.50.300">
    <property type="entry name" value="P-loop containing nucleotide triphosphate hydrolases"/>
    <property type="match status" value="1"/>
</dbReference>
<evidence type="ECO:0000259" key="2">
    <source>
        <dbReference type="Pfam" id="PF00437"/>
    </source>
</evidence>
<dbReference type="KEGG" id="apoc:APORC_1317"/>
<evidence type="ECO:0000313" key="3">
    <source>
        <dbReference type="EMBL" id="QEP40909.1"/>
    </source>
</evidence>
<proteinExistence type="inferred from homology"/>
<dbReference type="InterPro" id="IPR027417">
    <property type="entry name" value="P-loop_NTPase"/>
</dbReference>
<dbReference type="AlphaFoldDB" id="A0A5C2HDK4"/>
<protein>
    <submittedName>
        <fullName evidence="3">P-type type IV conjugative transfer system ATPase TrbB/VirB11</fullName>
    </submittedName>
</protein>
<dbReference type="PANTHER" id="PTHR30486">
    <property type="entry name" value="TWITCHING MOTILITY PROTEIN PILT"/>
    <property type="match status" value="1"/>
</dbReference>
<name>A0A5C2HDK4_9BACT</name>
<dbReference type="GO" id="GO:0016887">
    <property type="term" value="F:ATP hydrolysis activity"/>
    <property type="evidence" value="ECO:0007669"/>
    <property type="project" value="InterPro"/>
</dbReference>
<dbReference type="CDD" id="cd01130">
    <property type="entry name" value="VirB11-like_ATPase"/>
    <property type="match status" value="1"/>
</dbReference>
<reference evidence="3 4" key="1">
    <citation type="submission" date="2019-09" db="EMBL/GenBank/DDBJ databases">
        <title>Complete genome sequencing of four Arcobacter species reveals a diverse suite of mobile elements.</title>
        <authorList>
            <person name="Miller W.G."/>
            <person name="Yee E."/>
            <person name="Bono J.L."/>
        </authorList>
    </citation>
    <scope>NUCLEOTIDE SEQUENCE [LARGE SCALE GENOMIC DNA]</scope>
    <source>
        <strain evidence="3 4">CCUG 56899</strain>
    </source>
</reference>
<dbReference type="PANTHER" id="PTHR30486:SF6">
    <property type="entry name" value="TYPE IV PILUS RETRACTATION ATPASE PILT"/>
    <property type="match status" value="1"/>
</dbReference>
<dbReference type="Pfam" id="PF00437">
    <property type="entry name" value="T2SSE"/>
    <property type="match status" value="1"/>
</dbReference>
<evidence type="ECO:0000256" key="1">
    <source>
        <dbReference type="ARBA" id="ARBA00006611"/>
    </source>
</evidence>
<feature type="domain" description="Bacterial type II secretion system protein E" evidence="2">
    <location>
        <begin position="101"/>
        <end position="281"/>
    </location>
</feature>
<comment type="similarity">
    <text evidence="1">Belongs to the GSP E family.</text>
</comment>
<dbReference type="RefSeq" id="WP_066246986.1">
    <property type="nucleotide sequence ID" value="NZ_CP036246.2"/>
</dbReference>
<dbReference type="InterPro" id="IPR050921">
    <property type="entry name" value="T4SS_GSP_E_ATPase"/>
</dbReference>
<accession>A0A5C2HDK4</accession>
<evidence type="ECO:0000313" key="4">
    <source>
        <dbReference type="Proteomes" id="UP000322644"/>
    </source>
</evidence>
<reference evidence="3 4" key="2">
    <citation type="submission" date="2019-09" db="EMBL/GenBank/DDBJ databases">
        <title>Taxonomic note: a critical rebuttal of the proposed division of the genus Arcobacter into six genera, emended descriptions of Arcobacter anaerophilus and the genus Arcobacter, and an assessment of genus-level boundaries for Epsilonproteobacteria using in silico genomic comparator tools.</title>
        <authorList>
            <person name="On S.L.W."/>
            <person name="Miller W.G."/>
            <person name="Biggs P."/>
            <person name="Cornelius A."/>
            <person name="Vandamme P."/>
        </authorList>
    </citation>
    <scope>NUCLEOTIDE SEQUENCE [LARGE SCALE GENOMIC DNA]</scope>
    <source>
        <strain evidence="3 4">CCUG 56899</strain>
    </source>
</reference>
<dbReference type="InterPro" id="IPR001482">
    <property type="entry name" value="T2SS/T4SS_dom"/>
</dbReference>